<dbReference type="AlphaFoldDB" id="A0ABD3GU00"/>
<proteinExistence type="predicted"/>
<evidence type="ECO:0000313" key="2">
    <source>
        <dbReference type="EMBL" id="KAL3682618.1"/>
    </source>
</evidence>
<name>A0ABD3GU00_9MARC</name>
<comment type="caution">
    <text evidence="2">The sequence shown here is derived from an EMBL/GenBank/DDBJ whole genome shotgun (WGS) entry which is preliminary data.</text>
</comment>
<feature type="compositionally biased region" description="Basic and acidic residues" evidence="1">
    <location>
        <begin position="641"/>
        <end position="655"/>
    </location>
</feature>
<feature type="region of interest" description="Disordered" evidence="1">
    <location>
        <begin position="632"/>
        <end position="742"/>
    </location>
</feature>
<sequence>MEDTVALSLPCDAIDSVLEEIDPGATLADSAFMISTPVVASLAQSMGRSLETPAVGRGLSTSKRGNSSKKLASSQQSPLTTRARARQKAGLGQISEQIVDDVVDLETDTEVDRGDVDAWCTLWGADMLVPYLRVRNFQTTSVMTDTLKRSFETHCYMENDAGFHICPFDELGNYGDVTEEDKSKWDDLWRMESDAFDEECKAVPEYAPLVGRKFYTWDGNHRVITWMDVSMSPERTTRKPWHLGVRCMIMIPPVRAYKQIEVAMHNLNASSHATVQYDWIQDAERCFQVLSSPFIDYNEMIGDDMYDEFEKSRQKSTANKAWYHANMTVMAAAYILSFAEITVARDTQHAIEEAEEKKLGKALTPKQKKDMWEMKIKEICGPWYNSVFKYATIVNPQLGPKFLTTVRELHNSLARQPKAERVVVYNVGVDRVKAFASTGIHKNLKIELLKAHYSNVDVKGRYHHPVNNDVETDICPWLAQWSLWSNLELISHDLAEKYFKKILSEVFIVEDLTGRLDELVANYSSYFSDSRKAPSCFSLWSAMGSAYSMYTEKDNLCRPLSTLSEWELKNSPWWLEHCCSDEDLAFVADAEEICWQRLQKEKEPYHVARGKIAEADAATQLEEAKSLEPSRKLNGLVLETSRTKKQNDVKQKDDETVTEGGTPLGKTAETNNPGSGRSSRLKSKVVRDDRQRKPRRKKDEEDDEVPANTEAVAETEEAEASPVAETAHAEGRQPKRQKKQKWHDGLFRTDIFLPQNRPVVAVQTSLKATFETIQSNKKKALKAPVILLEELKQMCTRTREQRKQGFVINKKNVSTAADCLYLDMPTGMKLSEDDDIVPSWNEYPEQDDLPRKLMVLAAQILDDRGCIIIQHPGTLRSTQQIADALDACAQLFKQVTSFFVHNETVQYEPIRNMKAS</sequence>
<feature type="compositionally biased region" description="Polar residues" evidence="1">
    <location>
        <begin position="59"/>
        <end position="80"/>
    </location>
</feature>
<protein>
    <submittedName>
        <fullName evidence="2">Uncharacterized protein</fullName>
    </submittedName>
</protein>
<feature type="region of interest" description="Disordered" evidence="1">
    <location>
        <begin position="53"/>
        <end position="85"/>
    </location>
</feature>
<feature type="compositionally biased region" description="Polar residues" evidence="1">
    <location>
        <begin position="668"/>
        <end position="678"/>
    </location>
</feature>
<accession>A0ABD3GU00</accession>
<reference evidence="2 3" key="1">
    <citation type="submission" date="2024-09" db="EMBL/GenBank/DDBJ databases">
        <title>Chromosome-scale assembly of Riccia sorocarpa.</title>
        <authorList>
            <person name="Paukszto L."/>
        </authorList>
    </citation>
    <scope>NUCLEOTIDE SEQUENCE [LARGE SCALE GENOMIC DNA]</scope>
    <source>
        <strain evidence="2">LP-2024</strain>
        <tissue evidence="2">Aerial parts of the thallus</tissue>
    </source>
</reference>
<gene>
    <name evidence="2" type="ORF">R1sor_000640</name>
</gene>
<dbReference type="EMBL" id="JBJQOH010000006">
    <property type="protein sequence ID" value="KAL3682618.1"/>
    <property type="molecule type" value="Genomic_DNA"/>
</dbReference>
<evidence type="ECO:0000256" key="1">
    <source>
        <dbReference type="SAM" id="MobiDB-lite"/>
    </source>
</evidence>
<evidence type="ECO:0000313" key="3">
    <source>
        <dbReference type="Proteomes" id="UP001633002"/>
    </source>
</evidence>
<organism evidence="2 3">
    <name type="scientific">Riccia sorocarpa</name>
    <dbReference type="NCBI Taxonomy" id="122646"/>
    <lineage>
        <taxon>Eukaryota</taxon>
        <taxon>Viridiplantae</taxon>
        <taxon>Streptophyta</taxon>
        <taxon>Embryophyta</taxon>
        <taxon>Marchantiophyta</taxon>
        <taxon>Marchantiopsida</taxon>
        <taxon>Marchantiidae</taxon>
        <taxon>Marchantiales</taxon>
        <taxon>Ricciaceae</taxon>
        <taxon>Riccia</taxon>
    </lineage>
</organism>
<keyword evidence="3" id="KW-1185">Reference proteome</keyword>
<dbReference type="Proteomes" id="UP001633002">
    <property type="component" value="Unassembled WGS sequence"/>
</dbReference>